<dbReference type="AlphaFoldDB" id="A0A2P5BGH4"/>
<comment type="cofactor">
    <cofactor evidence="1">
        <name>heme</name>
        <dbReference type="ChEBI" id="CHEBI:30413"/>
    </cofactor>
</comment>
<dbReference type="EMBL" id="JXTB01000286">
    <property type="protein sequence ID" value="PON47890.1"/>
    <property type="molecule type" value="Genomic_DNA"/>
</dbReference>
<evidence type="ECO:0000313" key="11">
    <source>
        <dbReference type="EMBL" id="PON47890.1"/>
    </source>
</evidence>
<evidence type="ECO:0000256" key="5">
    <source>
        <dbReference type="ARBA" id="ARBA00022723"/>
    </source>
</evidence>
<name>A0A2P5BGH4_PARAD</name>
<sequence>MRKPTLVYDKSQCTTNNRYGFRIIAMFRSIIKPFFLYLKLKTSPTILLEILLLFLGTLRYILNPYAGKRGWKLPPGTRALPVIGNLHMLPTLPHQGLRNMALKYGPIMSLWLGQVVTVFVSSPEAAELFLKRHDVVFAARPRGQASDYLLYGTKGMSFTELRTEAVVSLVEELKREAAARGVVDISGKVGELIETITYRMILGRENEDKDDFKGLANEILALAGAFNLADYIPWLAPLDLQVCLFSMVMFY</sequence>
<reference evidence="12" key="1">
    <citation type="submission" date="2016-06" db="EMBL/GenBank/DDBJ databases">
        <title>Parallel loss of symbiosis genes in relatives of nitrogen-fixing non-legume Parasponia.</title>
        <authorList>
            <person name="Van Velzen R."/>
            <person name="Holmer R."/>
            <person name="Bu F."/>
            <person name="Rutten L."/>
            <person name="Van Zeijl A."/>
            <person name="Liu W."/>
            <person name="Santuari L."/>
            <person name="Cao Q."/>
            <person name="Sharma T."/>
            <person name="Shen D."/>
            <person name="Roswanjaya Y."/>
            <person name="Wardhani T."/>
            <person name="Kalhor M.S."/>
            <person name="Jansen J."/>
            <person name="Van den Hoogen J."/>
            <person name="Gungor B."/>
            <person name="Hartog M."/>
            <person name="Hontelez J."/>
            <person name="Verver J."/>
            <person name="Yang W.-C."/>
            <person name="Schijlen E."/>
            <person name="Repin R."/>
            <person name="Schilthuizen M."/>
            <person name="Schranz E."/>
            <person name="Heidstra R."/>
            <person name="Miyata K."/>
            <person name="Fedorova E."/>
            <person name="Kohlen W."/>
            <person name="Bisseling T."/>
            <person name="Smit S."/>
            <person name="Geurts R."/>
        </authorList>
    </citation>
    <scope>NUCLEOTIDE SEQUENCE [LARGE SCALE GENOMIC DNA]</scope>
    <source>
        <strain evidence="12">cv. WU1-14</strain>
    </source>
</reference>
<dbReference type="Gene3D" id="1.10.630.10">
    <property type="entry name" value="Cytochrome P450"/>
    <property type="match status" value="1"/>
</dbReference>
<dbReference type="OrthoDB" id="1470350at2759"/>
<dbReference type="GO" id="GO:0016020">
    <property type="term" value="C:membrane"/>
    <property type="evidence" value="ECO:0007669"/>
    <property type="project" value="UniProtKB-SubCell"/>
</dbReference>
<organism evidence="11 12">
    <name type="scientific">Parasponia andersonii</name>
    <name type="common">Sponia andersonii</name>
    <dbReference type="NCBI Taxonomy" id="3476"/>
    <lineage>
        <taxon>Eukaryota</taxon>
        <taxon>Viridiplantae</taxon>
        <taxon>Streptophyta</taxon>
        <taxon>Embryophyta</taxon>
        <taxon>Tracheophyta</taxon>
        <taxon>Spermatophyta</taxon>
        <taxon>Magnoliopsida</taxon>
        <taxon>eudicotyledons</taxon>
        <taxon>Gunneridae</taxon>
        <taxon>Pentapetalae</taxon>
        <taxon>rosids</taxon>
        <taxon>fabids</taxon>
        <taxon>Rosales</taxon>
        <taxon>Cannabaceae</taxon>
        <taxon>Parasponia</taxon>
    </lineage>
</organism>
<keyword evidence="7" id="KW-0408">Iron</keyword>
<keyword evidence="10" id="KW-0812">Transmembrane</keyword>
<evidence type="ECO:0000256" key="7">
    <source>
        <dbReference type="ARBA" id="ARBA00023004"/>
    </source>
</evidence>
<proteinExistence type="inferred from homology"/>
<evidence type="ECO:0000256" key="8">
    <source>
        <dbReference type="ARBA" id="ARBA00023033"/>
    </source>
</evidence>
<dbReference type="SUPFAM" id="SSF48264">
    <property type="entry name" value="Cytochrome P450"/>
    <property type="match status" value="1"/>
</dbReference>
<dbReference type="InterPro" id="IPR036396">
    <property type="entry name" value="Cyt_P450_sf"/>
</dbReference>
<dbReference type="GO" id="GO:0005506">
    <property type="term" value="F:iron ion binding"/>
    <property type="evidence" value="ECO:0007669"/>
    <property type="project" value="InterPro"/>
</dbReference>
<evidence type="ECO:0000256" key="9">
    <source>
        <dbReference type="ARBA" id="ARBA00023136"/>
    </source>
</evidence>
<keyword evidence="9 10" id="KW-0472">Membrane</keyword>
<comment type="subcellular location">
    <subcellularLocation>
        <location evidence="2">Membrane</location>
    </subcellularLocation>
</comment>
<keyword evidence="8" id="KW-0503">Monooxygenase</keyword>
<keyword evidence="5" id="KW-0479">Metal-binding</keyword>
<feature type="transmembrane region" description="Helical" evidence="10">
    <location>
        <begin position="20"/>
        <end position="38"/>
    </location>
</feature>
<dbReference type="Pfam" id="PF00067">
    <property type="entry name" value="p450"/>
    <property type="match status" value="1"/>
</dbReference>
<evidence type="ECO:0000256" key="2">
    <source>
        <dbReference type="ARBA" id="ARBA00004370"/>
    </source>
</evidence>
<evidence type="ECO:0000256" key="6">
    <source>
        <dbReference type="ARBA" id="ARBA00023002"/>
    </source>
</evidence>
<accession>A0A2P5BGH4</accession>
<keyword evidence="6" id="KW-0560">Oxidoreductase</keyword>
<dbReference type="STRING" id="3476.A0A2P5BGH4"/>
<dbReference type="GO" id="GO:0004497">
    <property type="term" value="F:monooxygenase activity"/>
    <property type="evidence" value="ECO:0007669"/>
    <property type="project" value="UniProtKB-KW"/>
</dbReference>
<dbReference type="InterPro" id="IPR001128">
    <property type="entry name" value="Cyt_P450"/>
</dbReference>
<evidence type="ECO:0000256" key="10">
    <source>
        <dbReference type="SAM" id="Phobius"/>
    </source>
</evidence>
<dbReference type="PANTHER" id="PTHR47943">
    <property type="entry name" value="CYTOCHROME P450 93A3-LIKE"/>
    <property type="match status" value="1"/>
</dbReference>
<dbReference type="GO" id="GO:0020037">
    <property type="term" value="F:heme binding"/>
    <property type="evidence" value="ECO:0007669"/>
    <property type="project" value="InterPro"/>
</dbReference>
<dbReference type="Proteomes" id="UP000237105">
    <property type="component" value="Unassembled WGS sequence"/>
</dbReference>
<evidence type="ECO:0000313" key="12">
    <source>
        <dbReference type="Proteomes" id="UP000237105"/>
    </source>
</evidence>
<dbReference type="PANTHER" id="PTHR47943:SF9">
    <property type="entry name" value="CYTOCHROME P450"/>
    <property type="match status" value="1"/>
</dbReference>
<evidence type="ECO:0000256" key="1">
    <source>
        <dbReference type="ARBA" id="ARBA00001971"/>
    </source>
</evidence>
<evidence type="ECO:0000256" key="4">
    <source>
        <dbReference type="ARBA" id="ARBA00022617"/>
    </source>
</evidence>
<feature type="transmembrane region" description="Helical" evidence="10">
    <location>
        <begin position="44"/>
        <end position="62"/>
    </location>
</feature>
<keyword evidence="12" id="KW-1185">Reference proteome</keyword>
<keyword evidence="4" id="KW-0349">Heme</keyword>
<keyword evidence="10" id="KW-1133">Transmembrane helix</keyword>
<comment type="caution">
    <text evidence="11">The sequence shown here is derived from an EMBL/GenBank/DDBJ whole genome shotgun (WGS) entry which is preliminary data.</text>
</comment>
<evidence type="ECO:0000256" key="3">
    <source>
        <dbReference type="ARBA" id="ARBA00010617"/>
    </source>
</evidence>
<comment type="similarity">
    <text evidence="3">Belongs to the cytochrome P450 family.</text>
</comment>
<dbReference type="GO" id="GO:0016705">
    <property type="term" value="F:oxidoreductase activity, acting on paired donors, with incorporation or reduction of molecular oxygen"/>
    <property type="evidence" value="ECO:0007669"/>
    <property type="project" value="InterPro"/>
</dbReference>
<gene>
    <name evidence="11" type="ORF">PanWU01x14_241290</name>
</gene>
<protein>
    <submittedName>
        <fullName evidence="11">Cytochrome P</fullName>
    </submittedName>
</protein>